<feature type="region of interest" description="Disordered" evidence="1">
    <location>
        <begin position="336"/>
        <end position="355"/>
    </location>
</feature>
<dbReference type="EMBL" id="JADGMS010000006">
    <property type="protein sequence ID" value="KAF9680137.1"/>
    <property type="molecule type" value="Genomic_DNA"/>
</dbReference>
<organism evidence="2 3">
    <name type="scientific">Salix dunnii</name>
    <dbReference type="NCBI Taxonomy" id="1413687"/>
    <lineage>
        <taxon>Eukaryota</taxon>
        <taxon>Viridiplantae</taxon>
        <taxon>Streptophyta</taxon>
        <taxon>Embryophyta</taxon>
        <taxon>Tracheophyta</taxon>
        <taxon>Spermatophyta</taxon>
        <taxon>Magnoliopsida</taxon>
        <taxon>eudicotyledons</taxon>
        <taxon>Gunneridae</taxon>
        <taxon>Pentapetalae</taxon>
        <taxon>rosids</taxon>
        <taxon>fabids</taxon>
        <taxon>Malpighiales</taxon>
        <taxon>Salicaceae</taxon>
        <taxon>Saliceae</taxon>
        <taxon>Salix</taxon>
    </lineage>
</organism>
<feature type="compositionally biased region" description="Polar residues" evidence="1">
    <location>
        <begin position="106"/>
        <end position="124"/>
    </location>
</feature>
<evidence type="ECO:0000313" key="2">
    <source>
        <dbReference type="EMBL" id="KAF9680137.1"/>
    </source>
</evidence>
<sequence>MANITCRDPELEESFSFCGCYDFNSPLQSIFFDESDDESYIEIALEPSQKNGHGDFDYRADDEEMELRVSFSSTVPFQELSTTKVSNECESAATKSSSPSSSATTLTMNSSSPSMESNQWDAQMGSKASSTFRVEKAIKRKVQFPKVIRFLNMLKPSSTVSSVADDGNGRPANNNHLELVRSRNPKATRLMETARAVMVPLNLMTNVLATDVRVCLSLTTKGSKSTAVSGNGIMMKFLIKFRAVKIRTLLASLMKSCQVINSPQEMMNMGTYRKLTNPFDKWNALKEQGSSSSSNVHSNNLFGNVERSRALDMKVDTVRGVLEALSTRNSIVLDDRKSQSCPGTTKSSPFHQGFSSDHDQNHKICAKDNSIQAAIAHCKRSFSPKTV</sequence>
<dbReference type="Proteomes" id="UP000657918">
    <property type="component" value="Unassembled WGS sequence"/>
</dbReference>
<protein>
    <submittedName>
        <fullName evidence="2">Uncharacterized protein</fullName>
    </submittedName>
</protein>
<proteinExistence type="predicted"/>
<keyword evidence="3" id="KW-1185">Reference proteome</keyword>
<feature type="compositionally biased region" description="Polar residues" evidence="1">
    <location>
        <begin position="339"/>
        <end position="355"/>
    </location>
</feature>
<feature type="compositionally biased region" description="Low complexity" evidence="1">
    <location>
        <begin position="91"/>
        <end position="105"/>
    </location>
</feature>
<dbReference type="OrthoDB" id="1884080at2759"/>
<name>A0A835MV79_9ROSI</name>
<feature type="region of interest" description="Disordered" evidence="1">
    <location>
        <begin position="86"/>
        <end position="124"/>
    </location>
</feature>
<dbReference type="AlphaFoldDB" id="A0A835MV79"/>
<evidence type="ECO:0000256" key="1">
    <source>
        <dbReference type="SAM" id="MobiDB-lite"/>
    </source>
</evidence>
<evidence type="ECO:0000313" key="3">
    <source>
        <dbReference type="Proteomes" id="UP000657918"/>
    </source>
</evidence>
<reference evidence="2 3" key="1">
    <citation type="submission" date="2020-10" db="EMBL/GenBank/DDBJ databases">
        <title>Plant Genome Project.</title>
        <authorList>
            <person name="Zhang R.-G."/>
        </authorList>
    </citation>
    <scope>NUCLEOTIDE SEQUENCE [LARGE SCALE GENOMIC DNA]</scope>
    <source>
        <strain evidence="2">FAFU-HL-1</strain>
        <tissue evidence="2">Leaf</tissue>
    </source>
</reference>
<gene>
    <name evidence="2" type="ORF">SADUNF_Sadunf06G0089900</name>
</gene>
<accession>A0A835MV79</accession>
<comment type="caution">
    <text evidence="2">The sequence shown here is derived from an EMBL/GenBank/DDBJ whole genome shotgun (WGS) entry which is preliminary data.</text>
</comment>